<comment type="caution">
    <text evidence="1">The sequence shown here is derived from an EMBL/GenBank/DDBJ whole genome shotgun (WGS) entry which is preliminary data.</text>
</comment>
<organism evidence="1 2">
    <name type="scientific">Hyalomma asiaticum</name>
    <name type="common">Tick</name>
    <dbReference type="NCBI Taxonomy" id="266040"/>
    <lineage>
        <taxon>Eukaryota</taxon>
        <taxon>Metazoa</taxon>
        <taxon>Ecdysozoa</taxon>
        <taxon>Arthropoda</taxon>
        <taxon>Chelicerata</taxon>
        <taxon>Arachnida</taxon>
        <taxon>Acari</taxon>
        <taxon>Parasitiformes</taxon>
        <taxon>Ixodida</taxon>
        <taxon>Ixodoidea</taxon>
        <taxon>Ixodidae</taxon>
        <taxon>Hyalomminae</taxon>
        <taxon>Hyalomma</taxon>
    </lineage>
</organism>
<evidence type="ECO:0000313" key="2">
    <source>
        <dbReference type="Proteomes" id="UP000821845"/>
    </source>
</evidence>
<protein>
    <submittedName>
        <fullName evidence="1">Uncharacterized protein</fullName>
    </submittedName>
</protein>
<proteinExistence type="predicted"/>
<accession>A0ACB7RYH6</accession>
<evidence type="ECO:0000313" key="1">
    <source>
        <dbReference type="EMBL" id="KAH6927673.1"/>
    </source>
</evidence>
<dbReference type="EMBL" id="CM023486">
    <property type="protein sequence ID" value="KAH6927673.1"/>
    <property type="molecule type" value="Genomic_DNA"/>
</dbReference>
<reference evidence="1" key="1">
    <citation type="submission" date="2020-05" db="EMBL/GenBank/DDBJ databases">
        <title>Large-scale comparative analyses of tick genomes elucidate their genetic diversity and vector capacities.</title>
        <authorList>
            <person name="Jia N."/>
            <person name="Wang J."/>
            <person name="Shi W."/>
            <person name="Du L."/>
            <person name="Sun Y."/>
            <person name="Zhan W."/>
            <person name="Jiang J."/>
            <person name="Wang Q."/>
            <person name="Zhang B."/>
            <person name="Ji P."/>
            <person name="Sakyi L.B."/>
            <person name="Cui X."/>
            <person name="Yuan T."/>
            <person name="Jiang B."/>
            <person name="Yang W."/>
            <person name="Lam T.T.-Y."/>
            <person name="Chang Q."/>
            <person name="Ding S."/>
            <person name="Wang X."/>
            <person name="Zhu J."/>
            <person name="Ruan X."/>
            <person name="Zhao L."/>
            <person name="Wei J."/>
            <person name="Que T."/>
            <person name="Du C."/>
            <person name="Cheng J."/>
            <person name="Dai P."/>
            <person name="Han X."/>
            <person name="Huang E."/>
            <person name="Gao Y."/>
            <person name="Liu J."/>
            <person name="Shao H."/>
            <person name="Ye R."/>
            <person name="Li L."/>
            <person name="Wei W."/>
            <person name="Wang X."/>
            <person name="Wang C."/>
            <person name="Yang T."/>
            <person name="Huo Q."/>
            <person name="Li W."/>
            <person name="Guo W."/>
            <person name="Chen H."/>
            <person name="Zhou L."/>
            <person name="Ni X."/>
            <person name="Tian J."/>
            <person name="Zhou Y."/>
            <person name="Sheng Y."/>
            <person name="Liu T."/>
            <person name="Pan Y."/>
            <person name="Xia L."/>
            <person name="Li J."/>
            <person name="Zhao F."/>
            <person name="Cao W."/>
        </authorList>
    </citation>
    <scope>NUCLEOTIDE SEQUENCE</scope>
    <source>
        <strain evidence="1">Hyas-2018</strain>
    </source>
</reference>
<dbReference type="Proteomes" id="UP000821845">
    <property type="component" value="Chromosome 6"/>
</dbReference>
<keyword evidence="2" id="KW-1185">Reference proteome</keyword>
<sequence length="83" mass="9195">MRGAPPRRIAWHDRGPRRRSPVRAHRGRRINHGAAAEEGPAATAPTGLLRAQREVKSASHSHSQPPPRSRAREDAAACRHLYV</sequence>
<gene>
    <name evidence="1" type="ORF">HPB50_006896</name>
</gene>
<name>A0ACB7RYH6_HYAAI</name>